<feature type="transmembrane region" description="Helical" evidence="2">
    <location>
        <begin position="971"/>
        <end position="992"/>
    </location>
</feature>
<protein>
    <recommendedName>
        <fullName evidence="4">Acyltransferase 3 domain-containing protein</fullName>
    </recommendedName>
</protein>
<feature type="domain" description="Acyltransferase 3" evidence="4">
    <location>
        <begin position="664"/>
        <end position="1055"/>
    </location>
</feature>
<feature type="transmembrane region" description="Helical" evidence="2">
    <location>
        <begin position="900"/>
        <end position="916"/>
    </location>
</feature>
<feature type="transmembrane region" description="Helical" evidence="2">
    <location>
        <begin position="203"/>
        <end position="222"/>
    </location>
</feature>
<feature type="transmembrane region" description="Helical" evidence="2">
    <location>
        <begin position="229"/>
        <end position="247"/>
    </location>
</feature>
<evidence type="ECO:0000256" key="1">
    <source>
        <dbReference type="SAM" id="MobiDB-lite"/>
    </source>
</evidence>
<reference evidence="6" key="1">
    <citation type="submission" date="2013-03" db="EMBL/GenBank/DDBJ databases">
        <title>The Genome Sequence of Anopheles epiroticus epiroticus2.</title>
        <authorList>
            <consortium name="The Broad Institute Genomics Platform"/>
            <person name="Neafsey D.E."/>
            <person name="Howell P."/>
            <person name="Walker B."/>
            <person name="Young S.K."/>
            <person name="Zeng Q."/>
            <person name="Gargeya S."/>
            <person name="Fitzgerald M."/>
            <person name="Haas B."/>
            <person name="Abouelleil A."/>
            <person name="Allen A.W."/>
            <person name="Alvarado L."/>
            <person name="Arachchi H.M."/>
            <person name="Berlin A.M."/>
            <person name="Chapman S.B."/>
            <person name="Gainer-Dewar J."/>
            <person name="Goldberg J."/>
            <person name="Griggs A."/>
            <person name="Gujja S."/>
            <person name="Hansen M."/>
            <person name="Howarth C."/>
            <person name="Imamovic A."/>
            <person name="Ireland A."/>
            <person name="Larimer J."/>
            <person name="McCowan C."/>
            <person name="Murphy C."/>
            <person name="Pearson M."/>
            <person name="Poon T.W."/>
            <person name="Priest M."/>
            <person name="Roberts A."/>
            <person name="Saif S."/>
            <person name="Shea T."/>
            <person name="Sisk P."/>
            <person name="Sykes S."/>
            <person name="Wortman J."/>
            <person name="Nusbaum C."/>
            <person name="Birren B."/>
        </authorList>
    </citation>
    <scope>NUCLEOTIDE SEQUENCE [LARGE SCALE GENOMIC DNA]</scope>
    <source>
        <strain evidence="6">Epiroticus2</strain>
    </source>
</reference>
<keyword evidence="2" id="KW-0812">Transmembrane</keyword>
<feature type="transmembrane region" description="Helical" evidence="2">
    <location>
        <begin position="277"/>
        <end position="298"/>
    </location>
</feature>
<feature type="transmembrane region" description="Helical" evidence="2">
    <location>
        <begin position="1035"/>
        <end position="1059"/>
    </location>
</feature>
<feature type="transmembrane region" description="Helical" evidence="2">
    <location>
        <begin position="928"/>
        <end position="951"/>
    </location>
</feature>
<evidence type="ECO:0000313" key="6">
    <source>
        <dbReference type="Proteomes" id="UP000075885"/>
    </source>
</evidence>
<feature type="domain" description="Acyltransferase 3" evidence="4">
    <location>
        <begin position="49"/>
        <end position="414"/>
    </location>
</feature>
<keyword evidence="2" id="KW-1133">Transmembrane helix</keyword>
<name>A0A182PUZ8_9DIPT</name>
<feature type="transmembrane region" description="Helical" evidence="2">
    <location>
        <begin position="707"/>
        <end position="733"/>
    </location>
</feature>
<feature type="transmembrane region" description="Helical" evidence="2">
    <location>
        <begin position="594"/>
        <end position="613"/>
    </location>
</feature>
<feature type="transmembrane region" description="Helical" evidence="2">
    <location>
        <begin position="99"/>
        <end position="118"/>
    </location>
</feature>
<dbReference type="AlphaFoldDB" id="A0A182PUZ8"/>
<dbReference type="Proteomes" id="UP000075885">
    <property type="component" value="Unassembled WGS sequence"/>
</dbReference>
<keyword evidence="6" id="KW-1185">Reference proteome</keyword>
<evidence type="ECO:0000259" key="4">
    <source>
        <dbReference type="Pfam" id="PF01757"/>
    </source>
</evidence>
<feature type="transmembrane region" description="Helical" evidence="2">
    <location>
        <begin position="754"/>
        <end position="773"/>
    </location>
</feature>
<feature type="transmembrane region" description="Helical" evidence="2">
    <location>
        <begin position="667"/>
        <end position="687"/>
    </location>
</feature>
<keyword evidence="2" id="KW-0472">Membrane</keyword>
<evidence type="ECO:0000256" key="2">
    <source>
        <dbReference type="SAM" id="Phobius"/>
    </source>
</evidence>
<keyword evidence="3" id="KW-0732">Signal</keyword>
<feature type="transmembrane region" description="Helical" evidence="2">
    <location>
        <begin position="1004"/>
        <end position="1023"/>
    </location>
</feature>
<feature type="region of interest" description="Disordered" evidence="1">
    <location>
        <begin position="1079"/>
        <end position="1106"/>
    </location>
</feature>
<organism evidence="5 6">
    <name type="scientific">Anopheles epiroticus</name>
    <dbReference type="NCBI Taxonomy" id="199890"/>
    <lineage>
        <taxon>Eukaryota</taxon>
        <taxon>Metazoa</taxon>
        <taxon>Ecdysozoa</taxon>
        <taxon>Arthropoda</taxon>
        <taxon>Hexapoda</taxon>
        <taxon>Insecta</taxon>
        <taxon>Pterygota</taxon>
        <taxon>Neoptera</taxon>
        <taxon>Endopterygota</taxon>
        <taxon>Diptera</taxon>
        <taxon>Nematocera</taxon>
        <taxon>Culicoidea</taxon>
        <taxon>Culicidae</taxon>
        <taxon>Anophelinae</taxon>
        <taxon>Anopheles</taxon>
    </lineage>
</organism>
<feature type="transmembrane region" description="Helical" evidence="2">
    <location>
        <begin position="319"/>
        <end position="338"/>
    </location>
</feature>
<feature type="transmembrane region" description="Helical" evidence="2">
    <location>
        <begin position="845"/>
        <end position="864"/>
    </location>
</feature>
<dbReference type="Pfam" id="PF01757">
    <property type="entry name" value="Acyl_transf_3"/>
    <property type="match status" value="2"/>
</dbReference>
<proteinExistence type="predicted"/>
<feature type="transmembrane region" description="Helical" evidence="2">
    <location>
        <begin position="422"/>
        <end position="444"/>
    </location>
</feature>
<dbReference type="PANTHER" id="PTHR11161">
    <property type="entry name" value="O-ACYLTRANSFERASE"/>
    <property type="match status" value="1"/>
</dbReference>
<dbReference type="InterPro" id="IPR052728">
    <property type="entry name" value="O2_lipid_transport_reg"/>
</dbReference>
<dbReference type="VEuPathDB" id="VectorBase:AEPI010785"/>
<feature type="transmembrane region" description="Helical" evidence="2">
    <location>
        <begin position="139"/>
        <end position="160"/>
    </location>
</feature>
<accession>A0A182PUZ8</accession>
<feature type="signal peptide" evidence="3">
    <location>
        <begin position="1"/>
        <end position="16"/>
    </location>
</feature>
<feature type="transmembrane region" description="Helical" evidence="2">
    <location>
        <begin position="818"/>
        <end position="838"/>
    </location>
</feature>
<sequence length="1106" mass="127067">MLLVTLLLASLLDAGGIKRENVIISAFSLRRNWARLRADAESLLHRDLQYIDGLRVLINHLVIILHIFLIASAAPSRNYTQMEDVTNISAIRIYLSSNAYLVQIFFTIGGYLLSVNFLRDAERAPIDARYVGNKILNRLVRLLPVYGFFLLFSVSLNVRFDVNVNGFRLFTAENAICRQNWWANLFFVNNFLWPKELCLMHTWYLAADLQLFLMALVLLLVIHRWPKSVGAMFFATVVASFVIPAYITHQYKLHPVMPAKLSEAKFLTMYDPWIRRIYLPSYANTGCYLYGVIAGYLYHRVKNYKLQLERSSLYRTIDACVTPVLVAVTLSTFLWYVIDVPKPNLFVSLYSALYRNIIGIFAAVCFLRSIDKPPGFVRRTLSTKLLTTLGKLTYSAYVLHDVVMRFLLLNENFDTVVSVPKIVASVYGVTVVAFMCGLAVFLTIEQPMIQLIRPYINRLCPYHRMPKLWQFDDYDECLESPGPDEPPGVYCGLSVVLKPDNRSELWKLIEYKFKDGILENIPTYREAYQDVVEICVNKELNDTYGLIAHSEILSCDKSSDELVIGKCTALKRPFWVIHFFLNCFKFQTTDALDMSFLIILCALVCLVVLSSWYDSSINYKRSSEHYKQPLEGNRKSVWVSFSIQRNWYRLTSRSRDEVNQKLRFFQAFRFLTMTLIIFGHAALLLALSPTTHSEKLEKMMHNVGSMILTNGVQITQTFLAMSGALLAIQFCSFAEKRQGRVSFLYVPVAILYRYVRLTPVYGFVILLHATWLLKLQTGPLWRWGAETEQAFCRKNWWTNLLYINNYVHPDEPCVQQGWYLGTEFQVFIIALIVLVTIVKFPRAKIAVLGLVLIAAYILPVFFIYHQKLEGTFVVTLEAQRYILWYDKFYLQAYIPTHINFGNYIQGVLTGVIYAELRKRSINLAASKAFRVVWYLTFLIIPLSMLPSYMFYVNDFPTPSLWMAVYFAVSKNLFGIGLGVVILGCIYGVSGVVKRILNYPFFEPLGRLAYGAYLIHPFVMRYMFVSVRGPVHYSDLLTLSLVFGATVMSCLMALLLCLLVELPTTALQNHLFGGFKDKKSNHVDPEKGQSEDQTHINPGFEEKKSDL</sequence>
<dbReference type="PANTHER" id="PTHR11161:SF22">
    <property type="entry name" value="ACYLTRANSFERASE 3 DOMAIN-CONTAINING PROTEIN-RELATED"/>
    <property type="match status" value="1"/>
</dbReference>
<dbReference type="InterPro" id="IPR002656">
    <property type="entry name" value="Acyl_transf_3_dom"/>
</dbReference>
<feature type="chain" id="PRO_5008131943" description="Acyltransferase 3 domain-containing protein" evidence="3">
    <location>
        <begin position="17"/>
        <end position="1106"/>
    </location>
</feature>
<reference evidence="5" key="2">
    <citation type="submission" date="2020-05" db="UniProtKB">
        <authorList>
            <consortium name="EnsemblMetazoa"/>
        </authorList>
    </citation>
    <scope>IDENTIFICATION</scope>
    <source>
        <strain evidence="5">Epiroticus2</strain>
    </source>
</reference>
<feature type="transmembrane region" description="Helical" evidence="2">
    <location>
        <begin position="353"/>
        <end position="371"/>
    </location>
</feature>
<evidence type="ECO:0000313" key="5">
    <source>
        <dbReference type="EnsemblMetazoa" id="AEPI010785-PA"/>
    </source>
</evidence>
<dbReference type="GO" id="GO:0016747">
    <property type="term" value="F:acyltransferase activity, transferring groups other than amino-acyl groups"/>
    <property type="evidence" value="ECO:0007669"/>
    <property type="project" value="InterPro"/>
</dbReference>
<dbReference type="EnsemblMetazoa" id="AEPI010785-RA">
    <property type="protein sequence ID" value="AEPI010785-PA"/>
    <property type="gene ID" value="AEPI010785"/>
</dbReference>
<evidence type="ECO:0000256" key="3">
    <source>
        <dbReference type="SAM" id="SignalP"/>
    </source>
</evidence>